<protein>
    <submittedName>
        <fullName evidence="2">Uncharacterized protein</fullName>
    </submittedName>
</protein>
<feature type="compositionally biased region" description="Polar residues" evidence="1">
    <location>
        <begin position="74"/>
        <end position="92"/>
    </location>
</feature>
<gene>
    <name evidence="2" type="ORF">H6P81_001612</name>
</gene>
<feature type="region of interest" description="Disordered" evidence="1">
    <location>
        <begin position="1"/>
        <end position="21"/>
    </location>
</feature>
<evidence type="ECO:0000256" key="1">
    <source>
        <dbReference type="SAM" id="MobiDB-lite"/>
    </source>
</evidence>
<evidence type="ECO:0000313" key="3">
    <source>
        <dbReference type="Proteomes" id="UP000825729"/>
    </source>
</evidence>
<dbReference type="EMBL" id="JAINDJ010000002">
    <property type="protein sequence ID" value="KAG9457104.1"/>
    <property type="molecule type" value="Genomic_DNA"/>
</dbReference>
<dbReference type="Proteomes" id="UP000825729">
    <property type="component" value="Unassembled WGS sequence"/>
</dbReference>
<proteinExistence type="predicted"/>
<sequence>MTVKRQLPSLRKNKLPIQDRSIGCPTLNPTAIWLASSHGGVTKIEDQTGLQLHSAPTLQISLFTRKANPHHSRGSSLHQQDQLQNIDKTFPG</sequence>
<evidence type="ECO:0000313" key="2">
    <source>
        <dbReference type="EMBL" id="KAG9457104.1"/>
    </source>
</evidence>
<dbReference type="AlphaFoldDB" id="A0AAV7F914"/>
<organism evidence="2 3">
    <name type="scientific">Aristolochia fimbriata</name>
    <name type="common">White veined hardy Dutchman's pipe vine</name>
    <dbReference type="NCBI Taxonomy" id="158543"/>
    <lineage>
        <taxon>Eukaryota</taxon>
        <taxon>Viridiplantae</taxon>
        <taxon>Streptophyta</taxon>
        <taxon>Embryophyta</taxon>
        <taxon>Tracheophyta</taxon>
        <taxon>Spermatophyta</taxon>
        <taxon>Magnoliopsida</taxon>
        <taxon>Magnoliidae</taxon>
        <taxon>Piperales</taxon>
        <taxon>Aristolochiaceae</taxon>
        <taxon>Aristolochia</taxon>
    </lineage>
</organism>
<name>A0AAV7F914_ARIFI</name>
<keyword evidence="3" id="KW-1185">Reference proteome</keyword>
<reference evidence="2 3" key="1">
    <citation type="submission" date="2021-07" db="EMBL/GenBank/DDBJ databases">
        <title>The Aristolochia fimbriata genome: insights into angiosperm evolution, floral development and chemical biosynthesis.</title>
        <authorList>
            <person name="Jiao Y."/>
        </authorList>
    </citation>
    <scope>NUCLEOTIDE SEQUENCE [LARGE SCALE GENOMIC DNA]</scope>
    <source>
        <strain evidence="2">IBCAS-2021</strain>
        <tissue evidence="2">Leaf</tissue>
    </source>
</reference>
<feature type="region of interest" description="Disordered" evidence="1">
    <location>
        <begin position="67"/>
        <end position="92"/>
    </location>
</feature>
<accession>A0AAV7F914</accession>
<comment type="caution">
    <text evidence="2">The sequence shown here is derived from an EMBL/GenBank/DDBJ whole genome shotgun (WGS) entry which is preliminary data.</text>
</comment>